<gene>
    <name evidence="6" type="ORF">HOP12_12485</name>
</gene>
<proteinExistence type="inferred from homology"/>
<keyword evidence="4" id="KW-0472">Membrane</keyword>
<dbReference type="Pfam" id="PF00535">
    <property type="entry name" value="Glycos_transf_2"/>
    <property type="match status" value="1"/>
</dbReference>
<feature type="domain" description="Glycosyltransferase 2-like" evidence="5">
    <location>
        <begin position="64"/>
        <end position="156"/>
    </location>
</feature>
<keyword evidence="4" id="KW-1133">Transmembrane helix</keyword>
<evidence type="ECO:0000256" key="1">
    <source>
        <dbReference type="ARBA" id="ARBA00006739"/>
    </source>
</evidence>
<keyword evidence="3 6" id="KW-0808">Transferase</keyword>
<dbReference type="PANTHER" id="PTHR43630">
    <property type="entry name" value="POLY-BETA-1,6-N-ACETYL-D-GLUCOSAMINE SYNTHASE"/>
    <property type="match status" value="1"/>
</dbReference>
<evidence type="ECO:0000256" key="2">
    <source>
        <dbReference type="ARBA" id="ARBA00022676"/>
    </source>
</evidence>
<evidence type="ECO:0000313" key="7">
    <source>
        <dbReference type="Proteomes" id="UP000580839"/>
    </source>
</evidence>
<dbReference type="SUPFAM" id="SSF53448">
    <property type="entry name" value="Nucleotide-diphospho-sugar transferases"/>
    <property type="match status" value="1"/>
</dbReference>
<dbReference type="InterPro" id="IPR029044">
    <property type="entry name" value="Nucleotide-diphossugar_trans"/>
</dbReference>
<dbReference type="InterPro" id="IPR001173">
    <property type="entry name" value="Glyco_trans_2-like"/>
</dbReference>
<accession>A0A849SHW2</accession>
<protein>
    <submittedName>
        <fullName evidence="6">Glycosyltransferase family 2 protein</fullName>
    </submittedName>
</protein>
<evidence type="ECO:0000256" key="4">
    <source>
        <dbReference type="SAM" id="Phobius"/>
    </source>
</evidence>
<keyword evidence="2" id="KW-0328">Glycosyltransferase</keyword>
<dbReference type="PANTHER" id="PTHR43630:SF1">
    <property type="entry name" value="POLY-BETA-1,6-N-ACETYL-D-GLUCOSAMINE SYNTHASE"/>
    <property type="match status" value="1"/>
</dbReference>
<organism evidence="6 7">
    <name type="scientific">Eiseniibacteriota bacterium</name>
    <dbReference type="NCBI Taxonomy" id="2212470"/>
    <lineage>
        <taxon>Bacteria</taxon>
        <taxon>Candidatus Eiseniibacteriota</taxon>
    </lineage>
</organism>
<dbReference type="CDD" id="cd06423">
    <property type="entry name" value="CESA_like"/>
    <property type="match status" value="1"/>
</dbReference>
<dbReference type="Gene3D" id="3.90.550.10">
    <property type="entry name" value="Spore Coat Polysaccharide Biosynthesis Protein SpsA, Chain A"/>
    <property type="match status" value="1"/>
</dbReference>
<comment type="similarity">
    <text evidence="1">Belongs to the glycosyltransferase 2 family.</text>
</comment>
<evidence type="ECO:0000313" key="6">
    <source>
        <dbReference type="EMBL" id="NOT34972.1"/>
    </source>
</evidence>
<dbReference type="GO" id="GO:0016757">
    <property type="term" value="F:glycosyltransferase activity"/>
    <property type="evidence" value="ECO:0007669"/>
    <property type="project" value="UniProtKB-KW"/>
</dbReference>
<reference evidence="6 7" key="1">
    <citation type="submission" date="2020-04" db="EMBL/GenBank/DDBJ databases">
        <title>Metagenomic profiling of ammonia- and methane-oxidizing microorganisms in a Dutch drinking water treatment plant.</title>
        <authorList>
            <person name="Poghosyan L."/>
            <person name="Leucker S."/>
        </authorList>
    </citation>
    <scope>NUCLEOTIDE SEQUENCE [LARGE SCALE GENOMIC DNA]</scope>
    <source>
        <strain evidence="6">S-RSF-IL-03</strain>
    </source>
</reference>
<comment type="caution">
    <text evidence="6">The sequence shown here is derived from an EMBL/GenBank/DDBJ whole genome shotgun (WGS) entry which is preliminary data.</text>
</comment>
<feature type="transmembrane region" description="Helical" evidence="4">
    <location>
        <begin position="326"/>
        <end position="349"/>
    </location>
</feature>
<dbReference type="AlphaFoldDB" id="A0A849SHW2"/>
<evidence type="ECO:0000259" key="5">
    <source>
        <dbReference type="Pfam" id="PF00535"/>
    </source>
</evidence>
<evidence type="ECO:0000256" key="3">
    <source>
        <dbReference type="ARBA" id="ARBA00022679"/>
    </source>
</evidence>
<sequence>MNALWPSELWRFATGVGAWTPPGPQHVLVFAVVFCAIVDFVKLVIELLGRNAPRAFSADPTQVSAVIPSRDGAAVIAGTIEDLKRFLPAAQILVVDDGSRDDTAAVARSLGAQVFRFEHSKGKAGAINFAVHRVATPLTLLLDDDTRLGGARLPTSLITDDDFDAVAFHVLPDRRERNGARGNRFLGHLQRYEYGKSMEIGKRFHDTSQSVSCISGAIGLFRTRDLDRLHHAHSGVFQGEDLQRTLIHLLNGKRIVFANEPVWTVAPSRLGDWLRQRLWGWYPGLYHQFGNIVRLLFHRDVAWRLRYEMLYNVYTLVSDPLKTWSIVTFLLVPALRSWALVIYLVYLAFELYPWWVVRLPGTGRRAPLLTLFVFPIYGALNVALRTFAILTWLWMRFVSGVMKPRRGPKDRIA</sequence>
<keyword evidence="4" id="KW-0812">Transmembrane</keyword>
<dbReference type="EMBL" id="JABFRW010000161">
    <property type="protein sequence ID" value="NOT34972.1"/>
    <property type="molecule type" value="Genomic_DNA"/>
</dbReference>
<feature type="transmembrane region" description="Helical" evidence="4">
    <location>
        <begin position="369"/>
        <end position="395"/>
    </location>
</feature>
<name>A0A849SHW2_UNCEI</name>
<feature type="transmembrane region" description="Helical" evidence="4">
    <location>
        <begin position="27"/>
        <end position="45"/>
    </location>
</feature>
<dbReference type="Proteomes" id="UP000580839">
    <property type="component" value="Unassembled WGS sequence"/>
</dbReference>